<reference evidence="3" key="1">
    <citation type="journal article" date="2011" name="PLoS Genet.">
        <title>The genome sequence of the leaf-cutter ant Atta cephalotes reveals insights into its obligate symbiotic lifestyle.</title>
        <authorList>
            <person name="Suen G."/>
            <person name="Teiling C."/>
            <person name="Li L."/>
            <person name="Holt C."/>
            <person name="Abouheif E."/>
            <person name="Bornberg-Bauer E."/>
            <person name="Bouffard P."/>
            <person name="Caldera E.J."/>
            <person name="Cash E."/>
            <person name="Cavanaugh A."/>
            <person name="Denas O."/>
            <person name="Elhaik E."/>
            <person name="Fave M.J."/>
            <person name="Gadau J."/>
            <person name="Gibson J.D."/>
            <person name="Graur D."/>
            <person name="Grubbs K.J."/>
            <person name="Hagen D.E."/>
            <person name="Harkins T.T."/>
            <person name="Helmkampf M."/>
            <person name="Hu H."/>
            <person name="Johnson B.R."/>
            <person name="Kim J."/>
            <person name="Marsh S.E."/>
            <person name="Moeller J.A."/>
            <person name="Munoz-Torres M.C."/>
            <person name="Murphy M.C."/>
            <person name="Naughton M.C."/>
            <person name="Nigam S."/>
            <person name="Overson R."/>
            <person name="Rajakumar R."/>
            <person name="Reese J.T."/>
            <person name="Scott J.J."/>
            <person name="Smith C.R."/>
            <person name="Tao S."/>
            <person name="Tsutsui N.D."/>
            <person name="Viljakainen L."/>
            <person name="Wissler L."/>
            <person name="Yandell M.D."/>
            <person name="Zimmer F."/>
            <person name="Taylor J."/>
            <person name="Slater S.C."/>
            <person name="Clifton S.W."/>
            <person name="Warren W.C."/>
            <person name="Elsik C.G."/>
            <person name="Smith C.D."/>
            <person name="Weinstock G.M."/>
            <person name="Gerardo N.M."/>
            <person name="Currie C.R."/>
        </authorList>
    </citation>
    <scope>NUCLEOTIDE SEQUENCE [LARGE SCALE GENOMIC DNA]</scope>
</reference>
<reference evidence="2" key="2">
    <citation type="submission" date="2016-04" db="UniProtKB">
        <authorList>
            <consortium name="EnsemblMetazoa"/>
        </authorList>
    </citation>
    <scope>IDENTIFICATION</scope>
</reference>
<dbReference type="EMBL" id="ADTU01015234">
    <property type="status" value="NOT_ANNOTATED_CDS"/>
    <property type="molecule type" value="Genomic_DNA"/>
</dbReference>
<feature type="region of interest" description="Disordered" evidence="1">
    <location>
        <begin position="44"/>
        <end position="63"/>
    </location>
</feature>
<proteinExistence type="predicted"/>
<dbReference type="Proteomes" id="UP000005205">
    <property type="component" value="Unassembled WGS sequence"/>
</dbReference>
<evidence type="ECO:0000313" key="2">
    <source>
        <dbReference type="EnsemblMetazoa" id="XP_012056758.1"/>
    </source>
</evidence>
<protein>
    <submittedName>
        <fullName evidence="2">Uncharacterized protein</fullName>
    </submittedName>
</protein>
<evidence type="ECO:0000313" key="3">
    <source>
        <dbReference type="Proteomes" id="UP000005205"/>
    </source>
</evidence>
<dbReference type="AlphaFoldDB" id="A0A158NGV0"/>
<dbReference type="KEGG" id="acep:105619851"/>
<accession>A0A158NGV0</accession>
<evidence type="ECO:0000256" key="1">
    <source>
        <dbReference type="SAM" id="MobiDB-lite"/>
    </source>
</evidence>
<gene>
    <name evidence="2" type="primary">105619851</name>
</gene>
<dbReference type="InParanoid" id="A0A158NGV0"/>
<feature type="compositionally biased region" description="Polar residues" evidence="1">
    <location>
        <begin position="48"/>
        <end position="58"/>
    </location>
</feature>
<dbReference type="EnsemblMetazoa" id="XM_012201368.1">
    <property type="protein sequence ID" value="XP_012056758.1"/>
    <property type="gene ID" value="LOC105619851"/>
</dbReference>
<sequence>MADNDVPLSPVKGVSKMDSHRSSIYTRRFISLGKTIPGRLSERRCNRRSANSPANSRCNFLPTAGRKGETKELNGIHNFTILYSTVTIFINASSQASS</sequence>
<name>A0A158NGV0_ATTCE</name>
<keyword evidence="3" id="KW-1185">Reference proteome</keyword>
<dbReference type="OrthoDB" id="7548311at2759"/>
<organism evidence="2 3">
    <name type="scientific">Atta cephalotes</name>
    <name type="common">Leafcutter ant</name>
    <dbReference type="NCBI Taxonomy" id="12957"/>
    <lineage>
        <taxon>Eukaryota</taxon>
        <taxon>Metazoa</taxon>
        <taxon>Ecdysozoa</taxon>
        <taxon>Arthropoda</taxon>
        <taxon>Hexapoda</taxon>
        <taxon>Insecta</taxon>
        <taxon>Pterygota</taxon>
        <taxon>Neoptera</taxon>
        <taxon>Endopterygota</taxon>
        <taxon>Hymenoptera</taxon>
        <taxon>Apocrita</taxon>
        <taxon>Aculeata</taxon>
        <taxon>Formicoidea</taxon>
        <taxon>Formicidae</taxon>
        <taxon>Myrmicinae</taxon>
        <taxon>Atta</taxon>
    </lineage>
</organism>